<dbReference type="InterPro" id="IPR045596">
    <property type="entry name" value="DUF6459"/>
</dbReference>
<comment type="caution">
    <text evidence="1">The sequence shown here is derived from an EMBL/GenBank/DDBJ whole genome shotgun (WGS) entry which is preliminary data.</text>
</comment>
<evidence type="ECO:0000313" key="1">
    <source>
        <dbReference type="EMBL" id="TWT26780.1"/>
    </source>
</evidence>
<dbReference type="AlphaFoldDB" id="A0A5C5UMX4"/>
<accession>A0A5C5UMX4</accession>
<reference evidence="1 2" key="1">
    <citation type="submission" date="2019-08" db="EMBL/GenBank/DDBJ databases">
        <authorList>
            <person name="Lei W."/>
        </authorList>
    </citation>
    <scope>NUCLEOTIDE SEQUENCE [LARGE SCALE GENOMIC DNA]</scope>
    <source>
        <strain evidence="1 2">CCUG 58627</strain>
    </source>
</reference>
<dbReference type="Pfam" id="PF20060">
    <property type="entry name" value="DUF6459"/>
    <property type="match status" value="1"/>
</dbReference>
<evidence type="ECO:0000313" key="2">
    <source>
        <dbReference type="Proteomes" id="UP000320791"/>
    </source>
</evidence>
<gene>
    <name evidence="1" type="ORF">FRX94_04035</name>
</gene>
<name>A0A5C5UMX4_9CORY</name>
<dbReference type="EMBL" id="VOHM01000006">
    <property type="protein sequence ID" value="TWT26780.1"/>
    <property type="molecule type" value="Genomic_DNA"/>
</dbReference>
<sequence length="153" mass="16281">MRNINSFGFLGGPHMLTAIPGCNHLKIWQGGPDDATADPLPPPTTTTGPLPCNERIVHRLITAALEVAAGRKPPASLSTSRYSPAVVRHVSVRRKVYAQRGNASIRSIHAHRCAPGTLNLAGACSLAGLTYAYAAKIQVTPDGDIRLESLRIL</sequence>
<proteinExistence type="predicted"/>
<dbReference type="Proteomes" id="UP000320791">
    <property type="component" value="Unassembled WGS sequence"/>
</dbReference>
<keyword evidence="2" id="KW-1185">Reference proteome</keyword>
<dbReference type="RefSeq" id="WP_290211536.1">
    <property type="nucleotide sequence ID" value="NZ_BAABLR010000005.1"/>
</dbReference>
<organism evidence="1 2">
    <name type="scientific">Corynebacterium canis</name>
    <dbReference type="NCBI Taxonomy" id="679663"/>
    <lineage>
        <taxon>Bacteria</taxon>
        <taxon>Bacillati</taxon>
        <taxon>Actinomycetota</taxon>
        <taxon>Actinomycetes</taxon>
        <taxon>Mycobacteriales</taxon>
        <taxon>Corynebacteriaceae</taxon>
        <taxon>Corynebacterium</taxon>
    </lineage>
</organism>
<protein>
    <submittedName>
        <fullName evidence="1">Uncharacterized protein</fullName>
    </submittedName>
</protein>